<keyword evidence="3" id="KW-1185">Reference proteome</keyword>
<proteinExistence type="predicted"/>
<reference evidence="2 3" key="1">
    <citation type="submission" date="2024-02" db="EMBL/GenBank/DDBJ databases">
        <authorList>
            <person name="Chen Y."/>
            <person name="Shah S."/>
            <person name="Dougan E. K."/>
            <person name="Thang M."/>
            <person name="Chan C."/>
        </authorList>
    </citation>
    <scope>NUCLEOTIDE SEQUENCE [LARGE SCALE GENOMIC DNA]</scope>
</reference>
<feature type="compositionally biased region" description="Acidic residues" evidence="1">
    <location>
        <begin position="150"/>
        <end position="164"/>
    </location>
</feature>
<comment type="caution">
    <text evidence="2">The sequence shown here is derived from an EMBL/GenBank/DDBJ whole genome shotgun (WGS) entry which is preliminary data.</text>
</comment>
<feature type="non-terminal residue" evidence="2">
    <location>
        <position position="542"/>
    </location>
</feature>
<dbReference type="Proteomes" id="UP001642464">
    <property type="component" value="Unassembled WGS sequence"/>
</dbReference>
<feature type="compositionally biased region" description="Low complexity" evidence="1">
    <location>
        <begin position="530"/>
        <end position="542"/>
    </location>
</feature>
<gene>
    <name evidence="2" type="ORF">SCF082_LOCUS12368</name>
</gene>
<feature type="region of interest" description="Disordered" evidence="1">
    <location>
        <begin position="150"/>
        <end position="193"/>
    </location>
</feature>
<protein>
    <submittedName>
        <fullName evidence="2">Uncharacterized protein</fullName>
    </submittedName>
</protein>
<name>A0ABP0JK69_9DINO</name>
<evidence type="ECO:0000313" key="2">
    <source>
        <dbReference type="EMBL" id="CAK9014542.1"/>
    </source>
</evidence>
<organism evidence="2 3">
    <name type="scientific">Durusdinium trenchii</name>
    <dbReference type="NCBI Taxonomy" id="1381693"/>
    <lineage>
        <taxon>Eukaryota</taxon>
        <taxon>Sar</taxon>
        <taxon>Alveolata</taxon>
        <taxon>Dinophyceae</taxon>
        <taxon>Suessiales</taxon>
        <taxon>Symbiodiniaceae</taxon>
        <taxon>Durusdinium</taxon>
    </lineage>
</organism>
<evidence type="ECO:0000256" key="1">
    <source>
        <dbReference type="SAM" id="MobiDB-lite"/>
    </source>
</evidence>
<accession>A0ABP0JK69</accession>
<evidence type="ECO:0000313" key="3">
    <source>
        <dbReference type="Proteomes" id="UP001642464"/>
    </source>
</evidence>
<dbReference type="EMBL" id="CAXAMM010007513">
    <property type="protein sequence ID" value="CAK9014542.1"/>
    <property type="molecule type" value="Genomic_DNA"/>
</dbReference>
<sequence>MTFASFKDDEQIGSRRELLVLGADLRQAPQHLPRQVEVSVELSGLGSLPDGEVFVQVRRTATMREVREAVAWQVLTNQAETIMPSATKVSEVAGIGMIAATIGDSIAVDLLADDATLADCRRFLWVSADLAVQLRDPDLDQCLKDAFAEDSLESPGLEMEEVQDEPNMPQDVAADEATSPSNAAQKEDSLESPNFKVEEVQDEPNMPQDVVADEATNPLNAAGKEETTLLVEVPENATDWQVETLDKFLQLIGGRVAKRSPWQNQSGRDGSQRIIQLADLVVNESTKPPELPASDQMDVVVRSITAEGSGGTLHLCVPKDANVGMIRELVTQRCGGGGVAAHIRMVRRFTEVLFLPVDDSEPVEEEMHLLGIDLEGVTDDEPDTEARAETGTAKSESIGLLVAAMELLEDSEVQDRLQEGLDADSHEVLAGWEPPWMADGFDELDSCTLQTVVAGTIHTWAESFSQLVEQMTTAAAAAAGAAGVNHGDVQEEDDEVLACEDQMGEADDDGALKLLETRCERGKHEEGDAESAISAIQQQIEQ</sequence>
<feature type="region of interest" description="Disordered" evidence="1">
    <location>
        <begin position="522"/>
        <end position="542"/>
    </location>
</feature>